<dbReference type="Proteomes" id="UP000031366">
    <property type="component" value="Unassembled WGS sequence"/>
</dbReference>
<evidence type="ECO:0000313" key="2">
    <source>
        <dbReference type="Proteomes" id="UP000031366"/>
    </source>
</evidence>
<dbReference type="RefSeq" id="WP_039635686.1">
    <property type="nucleotide sequence ID" value="NZ_AYSO01000020.1"/>
</dbReference>
<reference evidence="1 2" key="1">
    <citation type="journal article" date="2015" name="Infect. Genet. Evol.">
        <title>Genomic sequences of six botulinum neurotoxin-producing strains representing three clostridial species illustrate the mobility and diversity of botulinum neurotoxin genes.</title>
        <authorList>
            <person name="Smith T.J."/>
            <person name="Hill K.K."/>
            <person name="Xie G."/>
            <person name="Foley B.T."/>
            <person name="Williamson C.H."/>
            <person name="Foster J.T."/>
            <person name="Johnson S.L."/>
            <person name="Chertkov O."/>
            <person name="Teshima H."/>
            <person name="Gibbons H.S."/>
            <person name="Johnsky L.A."/>
            <person name="Karavis M.A."/>
            <person name="Smith L.A."/>
        </authorList>
    </citation>
    <scope>NUCLEOTIDE SEQUENCE [LARGE SCALE GENOMIC DNA]</scope>
    <source>
        <strain evidence="1 2">CDC 2741</strain>
    </source>
</reference>
<accession>A0A0C1UB79</accession>
<name>A0A0C1UB79_9CLOT</name>
<dbReference type="AlphaFoldDB" id="A0A0C1UB79"/>
<keyword evidence="2" id="KW-1185">Reference proteome</keyword>
<gene>
    <name evidence="1" type="ORF">U732_69</name>
</gene>
<sequence>MAKKNVLEEVENVGLGILENLNSANTENPKRVKKEISQSVSEDINNNVKTQKSKSVKEVRSKRSFMIKETSIKKLEVLKLVLDNAELSTIVEDAIDNYFEENSKLVQEHLKRYNEMLNLITK</sequence>
<comment type="caution">
    <text evidence="1">The sequence shown here is derived from an EMBL/GenBank/DDBJ whole genome shotgun (WGS) entry which is preliminary data.</text>
</comment>
<proteinExistence type="predicted"/>
<organism evidence="1 2">
    <name type="scientific">Clostridium argentinense CDC 2741</name>
    <dbReference type="NCBI Taxonomy" id="1418104"/>
    <lineage>
        <taxon>Bacteria</taxon>
        <taxon>Bacillati</taxon>
        <taxon>Bacillota</taxon>
        <taxon>Clostridia</taxon>
        <taxon>Eubacteriales</taxon>
        <taxon>Clostridiaceae</taxon>
        <taxon>Clostridium</taxon>
    </lineage>
</organism>
<dbReference type="EMBL" id="AYSO01000020">
    <property type="protein sequence ID" value="KIE44825.1"/>
    <property type="molecule type" value="Genomic_DNA"/>
</dbReference>
<evidence type="ECO:0000313" key="1">
    <source>
        <dbReference type="EMBL" id="KIE44825.1"/>
    </source>
</evidence>
<protein>
    <submittedName>
        <fullName evidence="1">Uncharacterized protein</fullName>
    </submittedName>
</protein>